<dbReference type="EMBL" id="MU001638">
    <property type="protein sequence ID" value="KAF2481198.1"/>
    <property type="molecule type" value="Genomic_DNA"/>
</dbReference>
<dbReference type="PANTHER" id="PTHR23355:SF65">
    <property type="entry name" value="EXORIBONUCLEASE CYT-4, PUTATIVE (AFU_ORTHOLOGUE AFUA_7G01550)-RELATED"/>
    <property type="match status" value="1"/>
</dbReference>
<dbReference type="InterPro" id="IPR012340">
    <property type="entry name" value="NA-bd_OB-fold"/>
</dbReference>
<dbReference type="Proteomes" id="UP000799767">
    <property type="component" value="Unassembled WGS sequence"/>
</dbReference>
<keyword evidence="3" id="KW-1185">Reference proteome</keyword>
<organism evidence="2 3">
    <name type="scientific">Neohortaea acidophila</name>
    <dbReference type="NCBI Taxonomy" id="245834"/>
    <lineage>
        <taxon>Eukaryota</taxon>
        <taxon>Fungi</taxon>
        <taxon>Dikarya</taxon>
        <taxon>Ascomycota</taxon>
        <taxon>Pezizomycotina</taxon>
        <taxon>Dothideomycetes</taxon>
        <taxon>Dothideomycetidae</taxon>
        <taxon>Mycosphaerellales</taxon>
        <taxon>Teratosphaeriaceae</taxon>
        <taxon>Neohortaea</taxon>
    </lineage>
</organism>
<dbReference type="Pfam" id="PF00773">
    <property type="entry name" value="RNB"/>
    <property type="match status" value="1"/>
</dbReference>
<dbReference type="InterPro" id="IPR001900">
    <property type="entry name" value="RNase_II/R"/>
</dbReference>
<dbReference type="GO" id="GO:0000175">
    <property type="term" value="F:3'-5'-RNA exonuclease activity"/>
    <property type="evidence" value="ECO:0007669"/>
    <property type="project" value="TreeGrafter"/>
</dbReference>
<accession>A0A6A6PM69</accession>
<dbReference type="RefSeq" id="XP_033587768.1">
    <property type="nucleotide sequence ID" value="XM_033731442.1"/>
</dbReference>
<dbReference type="GeneID" id="54472444"/>
<protein>
    <recommendedName>
        <fullName evidence="1">RNB domain-containing protein</fullName>
    </recommendedName>
</protein>
<evidence type="ECO:0000313" key="3">
    <source>
        <dbReference type="Proteomes" id="UP000799767"/>
    </source>
</evidence>
<dbReference type="GO" id="GO:0003723">
    <property type="term" value="F:RNA binding"/>
    <property type="evidence" value="ECO:0007669"/>
    <property type="project" value="InterPro"/>
</dbReference>
<dbReference type="InterPro" id="IPR056625">
    <property type="entry name" value="SH3_CYT4"/>
</dbReference>
<dbReference type="Pfam" id="PF23216">
    <property type="entry name" value="WHD_CYT4"/>
    <property type="match status" value="1"/>
</dbReference>
<feature type="domain" description="RNB" evidence="1">
    <location>
        <begin position="415"/>
        <end position="776"/>
    </location>
</feature>
<dbReference type="GO" id="GO:0006402">
    <property type="term" value="P:mRNA catabolic process"/>
    <property type="evidence" value="ECO:0007669"/>
    <property type="project" value="TreeGrafter"/>
</dbReference>
<reference evidence="2" key="1">
    <citation type="journal article" date="2020" name="Stud. Mycol.">
        <title>101 Dothideomycetes genomes: a test case for predicting lifestyles and emergence of pathogens.</title>
        <authorList>
            <person name="Haridas S."/>
            <person name="Albert R."/>
            <person name="Binder M."/>
            <person name="Bloem J."/>
            <person name="Labutti K."/>
            <person name="Salamov A."/>
            <person name="Andreopoulos B."/>
            <person name="Baker S."/>
            <person name="Barry K."/>
            <person name="Bills G."/>
            <person name="Bluhm B."/>
            <person name="Cannon C."/>
            <person name="Castanera R."/>
            <person name="Culley D."/>
            <person name="Daum C."/>
            <person name="Ezra D."/>
            <person name="Gonzalez J."/>
            <person name="Henrissat B."/>
            <person name="Kuo A."/>
            <person name="Liang C."/>
            <person name="Lipzen A."/>
            <person name="Lutzoni F."/>
            <person name="Magnuson J."/>
            <person name="Mondo S."/>
            <person name="Nolan M."/>
            <person name="Ohm R."/>
            <person name="Pangilinan J."/>
            <person name="Park H.-J."/>
            <person name="Ramirez L."/>
            <person name="Alfaro M."/>
            <person name="Sun H."/>
            <person name="Tritt A."/>
            <person name="Yoshinaga Y."/>
            <person name="Zwiers L.-H."/>
            <person name="Turgeon B."/>
            <person name="Goodwin S."/>
            <person name="Spatafora J."/>
            <person name="Crous P."/>
            <person name="Grigoriev I."/>
        </authorList>
    </citation>
    <scope>NUCLEOTIDE SEQUENCE</scope>
    <source>
        <strain evidence="2">CBS 113389</strain>
    </source>
</reference>
<dbReference type="AlphaFoldDB" id="A0A6A6PM69"/>
<dbReference type="SMART" id="SM00955">
    <property type="entry name" value="RNB"/>
    <property type="match status" value="1"/>
</dbReference>
<dbReference type="GO" id="GO:0000932">
    <property type="term" value="C:P-body"/>
    <property type="evidence" value="ECO:0007669"/>
    <property type="project" value="TreeGrafter"/>
</dbReference>
<evidence type="ECO:0000259" key="1">
    <source>
        <dbReference type="SMART" id="SM00955"/>
    </source>
</evidence>
<evidence type="ECO:0000313" key="2">
    <source>
        <dbReference type="EMBL" id="KAF2481198.1"/>
    </source>
</evidence>
<name>A0A6A6PM69_9PEZI</name>
<dbReference type="InterPro" id="IPR056624">
    <property type="entry name" value="WH_CYT4"/>
</dbReference>
<sequence length="956" mass="108136">MRSSDEDPDGVAIDTRWLRPGDLVELEFKTKETESIVAVFVRASGMFGQFFTMHGRWVYLLDRWIQYSVPGWISTDLIDPIIPYLPESKTIEEIEELAEQSYTEDLAVPRSAAAPLISKMVQFHTESLEMYRRHASVLDDAHKILSHDTDLRYGSLTSAATTLLNVPRQQLSDTALFTVRKALARAGFGFNVDARSHRMTGYIQIRSKQQVSMVSQVRGWIRDWQDDLARRVATGKQGGARAGGANRTSETATYIYSFLEKAKAIVMKSREDRDMTPYGNIGPSKKRFPITSEQGSLKITLEEQFNWQDWLIIRFLETWACVNGFLGFPRLQSLPPLLLQAMGLYTQIPLSTSTGILFLQEIGTLMPHENRVRFDEHLLLPTSQHSKPLQQLQSTLAQMGSQKSHHFADSMKDIRHDWQDLPVYCVDKIDAHEIDDGISIERAGSDQWWVHVHIANPTAFFGPEHQLARMARHMGETIYLPERAHAMLPAWVSDYHFSLGKDRPCLTFSVKMDLEGNTLDQRVRAGIVRNVVRLTPEEVGEAIGAQSHPEDKVVVTIGGEVPAKPQRKNPVHSLPSSHAEALKTLYHLADKRKEIRKRAGGIFFDMQRPDVEVWASWKGPGLGWEHPYRKGARRVEGDPIIRVTTKKTVNWFQPVGASANVLVQEFMLLACDTAGSWCAQRQIPALFRGSVKRPDTIDSATFVRDVLEPAAKESSDGIPPLHLGIAHLQTLGGTTLQTTPFRHRLLGLDSYCKATSPLRRYADMILHWQIEAGLREEARTGRSLITNDAKADRSFLPFSHRSLSAIMLGLQPRERLITSAKAAGQNFWITMLLFRAFHFNEGPLPFYTKAFPTNPDGTTKPLMRVFLSSVALNDRFSVSGICLDLSIQTTMLRPERCGLEPAQHGDVWECEMEEVNVYRRGVTARPVRLAHREERQVPDEYRVGNLRHTKSRAQQS</sequence>
<dbReference type="PANTHER" id="PTHR23355">
    <property type="entry name" value="RIBONUCLEASE"/>
    <property type="match status" value="1"/>
</dbReference>
<proteinExistence type="predicted"/>
<dbReference type="Pfam" id="PF23214">
    <property type="entry name" value="SH3_CYT4"/>
    <property type="match status" value="1"/>
</dbReference>
<gene>
    <name evidence="2" type="ORF">BDY17DRAFT_254541</name>
</gene>
<dbReference type="SUPFAM" id="SSF50249">
    <property type="entry name" value="Nucleic acid-binding proteins"/>
    <property type="match status" value="1"/>
</dbReference>
<dbReference type="InterPro" id="IPR050180">
    <property type="entry name" value="RNR_Ribonuclease"/>
</dbReference>
<dbReference type="OrthoDB" id="2285229at2759"/>